<dbReference type="RefSeq" id="WP_055287613.1">
    <property type="nucleotide sequence ID" value="NZ_CYYP01000025.1"/>
</dbReference>
<protein>
    <submittedName>
        <fullName evidence="1">Uncharacterized protein</fullName>
    </submittedName>
</protein>
<accession>A0A174GAC8</accession>
<organism evidence="1 2">
    <name type="scientific">Collinsella aerofaciens</name>
    <dbReference type="NCBI Taxonomy" id="74426"/>
    <lineage>
        <taxon>Bacteria</taxon>
        <taxon>Bacillati</taxon>
        <taxon>Actinomycetota</taxon>
        <taxon>Coriobacteriia</taxon>
        <taxon>Coriobacteriales</taxon>
        <taxon>Coriobacteriaceae</taxon>
        <taxon>Collinsella</taxon>
    </lineage>
</organism>
<evidence type="ECO:0000313" key="2">
    <source>
        <dbReference type="Proteomes" id="UP000095468"/>
    </source>
</evidence>
<sequence>MKKTYPSIPGLEPDAWSNDACRGYVIMAMQDCGFSHEDIRRVVRQLYEVFDFHTINEAEQKYYHGDY</sequence>
<dbReference type="AlphaFoldDB" id="A0A174GAC8"/>
<name>A0A174GAC8_9ACTN</name>
<gene>
    <name evidence="1" type="ORF">ERS852381_01898</name>
</gene>
<reference evidence="1 2" key="1">
    <citation type="submission" date="2015-09" db="EMBL/GenBank/DDBJ databases">
        <authorList>
            <consortium name="Pathogen Informatics"/>
        </authorList>
    </citation>
    <scope>NUCLEOTIDE SEQUENCE [LARGE SCALE GENOMIC DNA]</scope>
    <source>
        <strain evidence="1 2">2789STDY5608823</strain>
    </source>
</reference>
<proteinExistence type="predicted"/>
<dbReference type="EMBL" id="CYYP01000025">
    <property type="protein sequence ID" value="CUO58901.1"/>
    <property type="molecule type" value="Genomic_DNA"/>
</dbReference>
<evidence type="ECO:0000313" key="1">
    <source>
        <dbReference type="EMBL" id="CUO58901.1"/>
    </source>
</evidence>
<dbReference type="Proteomes" id="UP000095468">
    <property type="component" value="Unassembled WGS sequence"/>
</dbReference>